<dbReference type="Pfam" id="PF01047">
    <property type="entry name" value="MarR"/>
    <property type="match status" value="1"/>
</dbReference>
<protein>
    <submittedName>
        <fullName evidence="2">MarR family transcriptional regulator</fullName>
    </submittedName>
</protein>
<dbReference type="PANTHER" id="PTHR39515">
    <property type="entry name" value="CONSERVED PROTEIN"/>
    <property type="match status" value="1"/>
</dbReference>
<dbReference type="Proteomes" id="UP000321805">
    <property type="component" value="Chromosome"/>
</dbReference>
<dbReference type="AlphaFoldDB" id="A0A5B8U2P4"/>
<evidence type="ECO:0000313" key="3">
    <source>
        <dbReference type="Proteomes" id="UP000321805"/>
    </source>
</evidence>
<dbReference type="SMART" id="SM00347">
    <property type="entry name" value="HTH_MARR"/>
    <property type="match status" value="1"/>
</dbReference>
<reference evidence="2 3" key="1">
    <citation type="journal article" date="2018" name="J. Microbiol.">
        <title>Baekduia soli gen. nov., sp. nov., a novel bacterium isolated from the soil of Baekdu Mountain and proposal of a novel family name, Baekduiaceae fam. nov.</title>
        <authorList>
            <person name="An D.S."/>
            <person name="Siddiqi M.Z."/>
            <person name="Kim K.H."/>
            <person name="Yu H.S."/>
            <person name="Im W.T."/>
        </authorList>
    </citation>
    <scope>NUCLEOTIDE SEQUENCE [LARGE SCALE GENOMIC DNA]</scope>
    <source>
        <strain evidence="2 3">BR7-21</strain>
    </source>
</reference>
<dbReference type="GO" id="GO:0003700">
    <property type="term" value="F:DNA-binding transcription factor activity"/>
    <property type="evidence" value="ECO:0007669"/>
    <property type="project" value="InterPro"/>
</dbReference>
<dbReference type="InterPro" id="IPR000835">
    <property type="entry name" value="HTH_MarR-typ"/>
</dbReference>
<dbReference type="KEGG" id="bsol:FSW04_06325"/>
<dbReference type="EMBL" id="CP042430">
    <property type="protein sequence ID" value="QEC47243.1"/>
    <property type="molecule type" value="Genomic_DNA"/>
</dbReference>
<dbReference type="InterPro" id="IPR036390">
    <property type="entry name" value="WH_DNA-bd_sf"/>
</dbReference>
<dbReference type="InterPro" id="IPR036388">
    <property type="entry name" value="WH-like_DNA-bd_sf"/>
</dbReference>
<dbReference type="OrthoDB" id="122135at2"/>
<organism evidence="2 3">
    <name type="scientific">Baekduia soli</name>
    <dbReference type="NCBI Taxonomy" id="496014"/>
    <lineage>
        <taxon>Bacteria</taxon>
        <taxon>Bacillati</taxon>
        <taxon>Actinomycetota</taxon>
        <taxon>Thermoleophilia</taxon>
        <taxon>Solirubrobacterales</taxon>
        <taxon>Baekduiaceae</taxon>
        <taxon>Baekduia</taxon>
    </lineage>
</organism>
<dbReference type="Gene3D" id="1.10.287.100">
    <property type="match status" value="1"/>
</dbReference>
<dbReference type="SUPFAM" id="SSF46785">
    <property type="entry name" value="Winged helix' DNA-binding domain"/>
    <property type="match status" value="1"/>
</dbReference>
<evidence type="ECO:0000259" key="1">
    <source>
        <dbReference type="PROSITE" id="PS50995"/>
    </source>
</evidence>
<evidence type="ECO:0000313" key="2">
    <source>
        <dbReference type="EMBL" id="QEC47243.1"/>
    </source>
</evidence>
<dbReference type="RefSeq" id="WP_146917474.1">
    <property type="nucleotide sequence ID" value="NZ_CP042430.1"/>
</dbReference>
<feature type="domain" description="HTH marR-type" evidence="1">
    <location>
        <begin position="8"/>
        <end position="138"/>
    </location>
</feature>
<keyword evidence="3" id="KW-1185">Reference proteome</keyword>
<accession>A0A5B8U2P4</accession>
<proteinExistence type="predicted"/>
<dbReference type="InterPro" id="IPR052526">
    <property type="entry name" value="HTH-type_Bedaq_tolerance"/>
</dbReference>
<dbReference type="PROSITE" id="PS50995">
    <property type="entry name" value="HTH_MARR_2"/>
    <property type="match status" value="1"/>
</dbReference>
<dbReference type="Gene3D" id="1.10.10.10">
    <property type="entry name" value="Winged helix-like DNA-binding domain superfamily/Winged helix DNA-binding domain"/>
    <property type="match status" value="1"/>
</dbReference>
<name>A0A5B8U2P4_9ACTN</name>
<sequence length="142" mass="15966">MEAEQTTTAQLAQELRTTVGRLVRRLRAEPGPPVAQFTLLARLDRFGPASISDLATAERMRPQSMAQTVRDLERAGLVSRRPDPDDRRRAFVELTEAGHVMLSDTRARREGWLAEALERELDAGERETLHAGLVLLRRLADI</sequence>
<dbReference type="PANTHER" id="PTHR39515:SF2">
    <property type="entry name" value="HTH-TYPE TRANSCRIPTIONAL REGULATOR RV0880"/>
    <property type="match status" value="1"/>
</dbReference>
<gene>
    <name evidence="2" type="ORF">FSW04_06325</name>
</gene>